<reference evidence="3" key="1">
    <citation type="submission" date="2018-05" db="EMBL/GenBank/DDBJ databases">
        <authorList>
            <person name="Lanie J.A."/>
            <person name="Ng W.-L."/>
            <person name="Kazmierczak K.M."/>
            <person name="Andrzejewski T.M."/>
            <person name="Davidsen T.M."/>
            <person name="Wayne K.J."/>
            <person name="Tettelin H."/>
            <person name="Glass J.I."/>
            <person name="Rusch D."/>
            <person name="Podicherti R."/>
            <person name="Tsui H.-C.T."/>
            <person name="Winkler M.E."/>
        </authorList>
    </citation>
    <scope>NUCLEOTIDE SEQUENCE</scope>
</reference>
<feature type="domain" description="CxxC-x17-CxxC" evidence="2">
    <location>
        <begin position="59"/>
        <end position="95"/>
    </location>
</feature>
<dbReference type="InterPro" id="IPR025306">
    <property type="entry name" value="Zn-bnd_dom_prob"/>
</dbReference>
<name>A0A383AQL7_9ZZZZ</name>
<evidence type="ECO:0000259" key="1">
    <source>
        <dbReference type="Pfam" id="PF13451"/>
    </source>
</evidence>
<sequence>MALADKDLMCGECNAAFVFTVGEQEFFNSRGYTNEPKRCPECREARKNQQRGGYGSGPREMHPVVCAQCGVDTTVPFVPRGDRPVYCSDCFSAQRR</sequence>
<evidence type="ECO:0000259" key="2">
    <source>
        <dbReference type="Pfam" id="PF23477"/>
    </source>
</evidence>
<dbReference type="Pfam" id="PF23477">
    <property type="entry name" value="zf_Tbcl_2"/>
    <property type="match status" value="1"/>
</dbReference>
<dbReference type="Pfam" id="PF13451">
    <property type="entry name" value="zf_Tbcl"/>
    <property type="match status" value="1"/>
</dbReference>
<protein>
    <submittedName>
        <fullName evidence="3">Uncharacterized protein</fullName>
    </submittedName>
</protein>
<gene>
    <name evidence="3" type="ORF">METZ01_LOCUS462971</name>
</gene>
<dbReference type="NCBIfam" id="TIGR04272">
    <property type="entry name" value="cxxc_cxxc_Mbark"/>
    <property type="match status" value="1"/>
</dbReference>
<evidence type="ECO:0000313" key="3">
    <source>
        <dbReference type="EMBL" id="SVE10117.1"/>
    </source>
</evidence>
<dbReference type="InterPro" id="IPR026363">
    <property type="entry name" value="CxxC-x17-CxxC_dom"/>
</dbReference>
<proteinExistence type="predicted"/>
<dbReference type="EMBL" id="UINC01194163">
    <property type="protein sequence ID" value="SVE10117.1"/>
    <property type="molecule type" value="Genomic_DNA"/>
</dbReference>
<organism evidence="3">
    <name type="scientific">marine metagenome</name>
    <dbReference type="NCBI Taxonomy" id="408172"/>
    <lineage>
        <taxon>unclassified sequences</taxon>
        <taxon>metagenomes</taxon>
        <taxon>ecological metagenomes</taxon>
    </lineage>
</organism>
<dbReference type="AlphaFoldDB" id="A0A383AQL7"/>
<feature type="domain" description="Probable zinc-binding" evidence="1">
    <location>
        <begin position="4"/>
        <end position="50"/>
    </location>
</feature>
<accession>A0A383AQL7</accession>